<dbReference type="SMART" id="SM01232">
    <property type="entry name" value="H2TH"/>
    <property type="match status" value="1"/>
</dbReference>
<evidence type="ECO:0000313" key="18">
    <source>
        <dbReference type="EMBL" id="KFI18423.1"/>
    </source>
</evidence>
<keyword evidence="5 15" id="KW-0227">DNA damage</keyword>
<comment type="caution">
    <text evidence="18">The sequence shown here is derived from an EMBL/GenBank/DDBJ whole genome shotgun (WGS) entry which is preliminary data.</text>
</comment>
<dbReference type="NCBIfam" id="TIGR00577">
    <property type="entry name" value="fpg"/>
    <property type="match status" value="1"/>
</dbReference>
<evidence type="ECO:0000259" key="16">
    <source>
        <dbReference type="PROSITE" id="PS51066"/>
    </source>
</evidence>
<name>A0A0E2YYA5_9GAMM</name>
<feature type="binding site" evidence="15">
    <location>
        <position position="110"/>
    </location>
    <ligand>
        <name>DNA</name>
        <dbReference type="ChEBI" id="CHEBI:16991"/>
    </ligand>
</feature>
<dbReference type="InterPro" id="IPR015887">
    <property type="entry name" value="DNA_glyclase_Znf_dom_DNA_BS"/>
</dbReference>
<comment type="cofactor">
    <cofactor evidence="15">
        <name>Zn(2+)</name>
        <dbReference type="ChEBI" id="CHEBI:29105"/>
    </cofactor>
    <text evidence="15">Binds 1 zinc ion per subunit.</text>
</comment>
<dbReference type="CDD" id="cd08966">
    <property type="entry name" value="EcFpg-like_N"/>
    <property type="match status" value="1"/>
</dbReference>
<feature type="binding site" evidence="15">
    <location>
        <position position="91"/>
    </location>
    <ligand>
        <name>DNA</name>
        <dbReference type="ChEBI" id="CHEBI:16991"/>
    </ligand>
</feature>
<keyword evidence="8 15" id="KW-0862">Zinc</keyword>
<evidence type="ECO:0000256" key="12">
    <source>
        <dbReference type="ARBA" id="ARBA00023268"/>
    </source>
</evidence>
<dbReference type="Proteomes" id="UP000028839">
    <property type="component" value="Unassembled WGS sequence"/>
</dbReference>
<evidence type="ECO:0000256" key="15">
    <source>
        <dbReference type="HAMAP-Rule" id="MF_00103"/>
    </source>
</evidence>
<keyword evidence="10 15" id="KW-0234">DNA repair</keyword>
<keyword evidence="9 15" id="KW-0238">DNA-binding</keyword>
<dbReference type="EC" id="4.2.99.18" evidence="15"/>
<feature type="domain" description="FPG-type" evidence="16">
    <location>
        <begin position="237"/>
        <end position="271"/>
    </location>
</feature>
<reference evidence="18 19" key="1">
    <citation type="submission" date="2014-07" db="EMBL/GenBank/DDBJ databases">
        <title>Comparative analysis of Nitrosococcus oceani genome inventories of strains from Pacific and Atlantic gyres.</title>
        <authorList>
            <person name="Lim C.K."/>
            <person name="Wang L."/>
            <person name="Sayavedra-Soto L.A."/>
            <person name="Klotz M.G."/>
        </authorList>
    </citation>
    <scope>NUCLEOTIDE SEQUENCE [LARGE SCALE GENOMIC DNA]</scope>
    <source>
        <strain evidence="18 19">C-27</strain>
    </source>
</reference>
<comment type="function">
    <text evidence="15">Involved in base excision repair of DNA damaged by oxidation or by mutagenic agents. Acts as DNA glycosylase that recognizes and removes damaged bases. Has a preference for oxidized purines, such as 7,8-dihydro-8-oxoguanine (8-oxoG). Has AP (apurinic/apyrimidinic) lyase activity and introduces nicks in the DNA strand. Cleaves the DNA backbone by beta-delta elimination to generate a single-strand break at the site of the removed base with both 3'- and 5'-phosphates.</text>
</comment>
<dbReference type="Gene3D" id="3.20.190.10">
    <property type="entry name" value="MutM-like, N-terminal"/>
    <property type="match status" value="1"/>
</dbReference>
<dbReference type="Pfam" id="PF06831">
    <property type="entry name" value="H2TH"/>
    <property type="match status" value="1"/>
</dbReference>
<feature type="domain" description="Formamidopyrimidine-DNA glycosylase catalytic" evidence="17">
    <location>
        <begin position="2"/>
        <end position="113"/>
    </location>
</feature>
<dbReference type="GO" id="GO:0034039">
    <property type="term" value="F:8-oxo-7,8-dihydroguanine DNA N-glycosylase activity"/>
    <property type="evidence" value="ECO:0007669"/>
    <property type="project" value="TreeGrafter"/>
</dbReference>
<dbReference type="GO" id="GO:0006284">
    <property type="term" value="P:base-excision repair"/>
    <property type="evidence" value="ECO:0007669"/>
    <property type="project" value="InterPro"/>
</dbReference>
<protein>
    <recommendedName>
        <fullName evidence="15">Formamidopyrimidine-DNA glycosylase</fullName>
        <shortName evidence="15">Fapy-DNA glycosylase</shortName>
        <ecNumber evidence="15">3.2.2.23</ecNumber>
    </recommendedName>
    <alternativeName>
        <fullName evidence="15">DNA-(apurinic or apyrimidinic site) lyase MutM</fullName>
        <shortName evidence="15">AP lyase MutM</shortName>
        <ecNumber evidence="15">4.2.99.18</ecNumber>
    </alternativeName>
</protein>
<dbReference type="HOGENOM" id="CLU_038423_1_1_6"/>
<dbReference type="InterPro" id="IPR000214">
    <property type="entry name" value="Znf_DNA_glyclase/AP_lyase"/>
</dbReference>
<keyword evidence="6 15" id="KW-0863">Zinc-finger</keyword>
<feature type="binding site" evidence="15">
    <location>
        <position position="152"/>
    </location>
    <ligand>
        <name>DNA</name>
        <dbReference type="ChEBI" id="CHEBI:16991"/>
    </ligand>
</feature>
<dbReference type="HAMAP" id="MF_00103">
    <property type="entry name" value="Fapy_DNA_glycosyl"/>
    <property type="match status" value="1"/>
</dbReference>
<comment type="catalytic activity">
    <reaction evidence="1 15">
        <text>Hydrolysis of DNA containing ring-opened 7-methylguanine residues, releasing 2,6-diamino-4-hydroxy-5-(N-methyl)formamidopyrimidine.</text>
        <dbReference type="EC" id="3.2.2.23"/>
    </reaction>
</comment>
<dbReference type="GO" id="GO:0003684">
    <property type="term" value="F:damaged DNA binding"/>
    <property type="evidence" value="ECO:0007669"/>
    <property type="project" value="InterPro"/>
</dbReference>
<keyword evidence="4 15" id="KW-0479">Metal-binding</keyword>
<dbReference type="PANTHER" id="PTHR22993">
    <property type="entry name" value="FORMAMIDOPYRIMIDINE-DNA GLYCOSYLASE"/>
    <property type="match status" value="1"/>
</dbReference>
<evidence type="ECO:0000256" key="7">
    <source>
        <dbReference type="ARBA" id="ARBA00022801"/>
    </source>
</evidence>
<feature type="active site" description="Proton donor" evidence="15">
    <location>
        <position position="3"/>
    </location>
</feature>
<dbReference type="SMART" id="SM00898">
    <property type="entry name" value="Fapy_DNA_glyco"/>
    <property type="match status" value="1"/>
</dbReference>
<evidence type="ECO:0000256" key="13">
    <source>
        <dbReference type="ARBA" id="ARBA00023295"/>
    </source>
</evidence>
<evidence type="ECO:0000256" key="4">
    <source>
        <dbReference type="ARBA" id="ARBA00022723"/>
    </source>
</evidence>
<evidence type="ECO:0000313" key="19">
    <source>
        <dbReference type="Proteomes" id="UP000028839"/>
    </source>
</evidence>
<dbReference type="SUPFAM" id="SSF57716">
    <property type="entry name" value="Glucocorticoid receptor-like (DNA-binding domain)"/>
    <property type="match status" value="1"/>
</dbReference>
<evidence type="ECO:0000256" key="8">
    <source>
        <dbReference type="ARBA" id="ARBA00022833"/>
    </source>
</evidence>
<dbReference type="Gene3D" id="1.10.8.50">
    <property type="match status" value="1"/>
</dbReference>
<keyword evidence="12 15" id="KW-0511">Multifunctional enzyme</keyword>
<evidence type="ECO:0000256" key="9">
    <source>
        <dbReference type="ARBA" id="ARBA00023125"/>
    </source>
</evidence>
<evidence type="ECO:0000256" key="1">
    <source>
        <dbReference type="ARBA" id="ARBA00001668"/>
    </source>
</evidence>
<dbReference type="NCBIfam" id="NF002211">
    <property type="entry name" value="PRK01103.1"/>
    <property type="match status" value="1"/>
</dbReference>
<feature type="active site" description="Schiff-base intermediate with DNA" evidence="15">
    <location>
        <position position="2"/>
    </location>
</feature>
<dbReference type="SUPFAM" id="SSF81624">
    <property type="entry name" value="N-terminal domain of MutM-like DNA repair proteins"/>
    <property type="match status" value="1"/>
</dbReference>
<organism evidence="18 19">
    <name type="scientific">Nitrosococcus oceani C-27</name>
    <dbReference type="NCBI Taxonomy" id="314279"/>
    <lineage>
        <taxon>Bacteria</taxon>
        <taxon>Pseudomonadati</taxon>
        <taxon>Pseudomonadota</taxon>
        <taxon>Gammaproteobacteria</taxon>
        <taxon>Chromatiales</taxon>
        <taxon>Chromatiaceae</taxon>
        <taxon>Nitrosococcus</taxon>
    </lineage>
</organism>
<sequence length="271" mass="30517">MPELPEVETVRRGIEPHLVGRQIHTVIVRESRLRWPIPLSLTQNLIGQSFLAVGRRGKYLLLSCTQGTIILHLGMSGSLRLVTTNTPHGKHDHLDIVLNNGRCLRFNDPRRFGSVSWTQANPLHHPLLEILGPEPLESLFDGHYLFKHSRHRRTSVKAFIMNHRIVAGVGNIYANEALFLAGIHPRRSASRIGLARYQRLAETTKTVLYNAIQAGGTTLRNFLTSDGKPGYFANQLQIYGRSAHPCPICGTPIRLERIGQRASYYCTQCQH</sequence>
<dbReference type="Pfam" id="PF01149">
    <property type="entry name" value="Fapy_DNA_glyco"/>
    <property type="match status" value="1"/>
</dbReference>
<comment type="subunit">
    <text evidence="3 15">Monomer.</text>
</comment>
<dbReference type="EMBL" id="JPGN01000080">
    <property type="protein sequence ID" value="KFI18423.1"/>
    <property type="molecule type" value="Genomic_DNA"/>
</dbReference>
<dbReference type="GO" id="GO:0008270">
    <property type="term" value="F:zinc ion binding"/>
    <property type="evidence" value="ECO:0007669"/>
    <property type="project" value="UniProtKB-UniRule"/>
</dbReference>
<comment type="similarity">
    <text evidence="2 15">Belongs to the FPG family.</text>
</comment>
<dbReference type="InterPro" id="IPR010663">
    <property type="entry name" value="Znf_FPG/IleRS"/>
</dbReference>
<evidence type="ECO:0000256" key="14">
    <source>
        <dbReference type="ARBA" id="ARBA00044632"/>
    </source>
</evidence>
<dbReference type="FunFam" id="3.20.190.10:FF:000001">
    <property type="entry name" value="Formamidopyrimidine-DNA glycosylase"/>
    <property type="match status" value="1"/>
</dbReference>
<proteinExistence type="inferred from homology"/>
<dbReference type="InterPro" id="IPR035937">
    <property type="entry name" value="FPG_N"/>
</dbReference>
<dbReference type="GO" id="GO:0140078">
    <property type="term" value="F:class I DNA-(apurinic or apyrimidinic site) endonuclease activity"/>
    <property type="evidence" value="ECO:0007669"/>
    <property type="project" value="UniProtKB-EC"/>
</dbReference>
<evidence type="ECO:0000256" key="5">
    <source>
        <dbReference type="ARBA" id="ARBA00022763"/>
    </source>
</evidence>
<feature type="active site" description="Proton donor; for beta-elimination activity" evidence="15">
    <location>
        <position position="58"/>
    </location>
</feature>
<keyword evidence="7 15" id="KW-0378">Hydrolase</keyword>
<dbReference type="PROSITE" id="PS51066">
    <property type="entry name" value="ZF_FPG_2"/>
    <property type="match status" value="1"/>
</dbReference>
<dbReference type="OrthoDB" id="9800855at2"/>
<evidence type="ECO:0000256" key="3">
    <source>
        <dbReference type="ARBA" id="ARBA00011245"/>
    </source>
</evidence>
<dbReference type="AlphaFoldDB" id="A0A0E2YYA5"/>
<dbReference type="InterPro" id="IPR010979">
    <property type="entry name" value="Ribosomal_uS13-like_H2TH"/>
</dbReference>
<evidence type="ECO:0000259" key="17">
    <source>
        <dbReference type="PROSITE" id="PS51068"/>
    </source>
</evidence>
<evidence type="ECO:0000256" key="6">
    <source>
        <dbReference type="ARBA" id="ARBA00022771"/>
    </source>
</evidence>
<dbReference type="InterPro" id="IPR020629">
    <property type="entry name" value="FPG_Glyclase"/>
</dbReference>
<accession>A0A0E2YYA5</accession>
<feature type="active site" description="Proton donor; for delta-elimination activity" evidence="15">
    <location>
        <position position="261"/>
    </location>
</feature>
<evidence type="ECO:0000256" key="2">
    <source>
        <dbReference type="ARBA" id="ARBA00009409"/>
    </source>
</evidence>
<dbReference type="EC" id="3.2.2.23" evidence="15"/>
<comment type="catalytic activity">
    <reaction evidence="14 15">
        <text>2'-deoxyribonucleotide-(2'-deoxyribose 5'-phosphate)-2'-deoxyribonucleotide-DNA = a 3'-end 2'-deoxyribonucleotide-(2,3-dehydro-2,3-deoxyribose 5'-phosphate)-DNA + a 5'-end 5'-phospho-2'-deoxyribonucleoside-DNA + H(+)</text>
        <dbReference type="Rhea" id="RHEA:66592"/>
        <dbReference type="Rhea" id="RHEA-COMP:13180"/>
        <dbReference type="Rhea" id="RHEA-COMP:16897"/>
        <dbReference type="Rhea" id="RHEA-COMP:17067"/>
        <dbReference type="ChEBI" id="CHEBI:15378"/>
        <dbReference type="ChEBI" id="CHEBI:136412"/>
        <dbReference type="ChEBI" id="CHEBI:157695"/>
        <dbReference type="ChEBI" id="CHEBI:167181"/>
        <dbReference type="EC" id="4.2.99.18"/>
    </reaction>
</comment>
<dbReference type="FunFam" id="1.10.8.50:FF:000003">
    <property type="entry name" value="Formamidopyrimidine-DNA glycosylase"/>
    <property type="match status" value="1"/>
</dbReference>
<gene>
    <name evidence="15" type="primary">mutM</name>
    <name evidence="15" type="synonym">fpg</name>
    <name evidence="18" type="ORF">IB75_14070</name>
</gene>
<evidence type="ECO:0000256" key="10">
    <source>
        <dbReference type="ARBA" id="ARBA00023204"/>
    </source>
</evidence>
<evidence type="ECO:0000256" key="11">
    <source>
        <dbReference type="ARBA" id="ARBA00023239"/>
    </source>
</evidence>
<dbReference type="SMR" id="A0A0E2YYA5"/>
<dbReference type="Pfam" id="PF06827">
    <property type="entry name" value="zf-FPG_IleRS"/>
    <property type="match status" value="1"/>
</dbReference>
<dbReference type="SUPFAM" id="SSF46946">
    <property type="entry name" value="S13-like H2TH domain"/>
    <property type="match status" value="1"/>
</dbReference>
<keyword evidence="13 15" id="KW-0326">Glycosidase</keyword>
<dbReference type="InterPro" id="IPR015886">
    <property type="entry name" value="H2TH_FPG"/>
</dbReference>
<dbReference type="PROSITE" id="PS01242">
    <property type="entry name" value="ZF_FPG_1"/>
    <property type="match status" value="1"/>
</dbReference>
<keyword evidence="11 15" id="KW-0456">Lyase</keyword>
<dbReference type="PROSITE" id="PS51068">
    <property type="entry name" value="FPG_CAT"/>
    <property type="match status" value="1"/>
</dbReference>
<dbReference type="InterPro" id="IPR012319">
    <property type="entry name" value="FPG_cat"/>
</dbReference>
<dbReference type="PANTHER" id="PTHR22993:SF9">
    <property type="entry name" value="FORMAMIDOPYRIMIDINE-DNA GLYCOSYLASE"/>
    <property type="match status" value="1"/>
</dbReference>